<reference evidence="2" key="1">
    <citation type="journal article" date="2021" name="Front. Plant Sci.">
        <title>Chromosome-Scale Genome Assembly for Chinese Sour Jujube and Insights Into Its Genome Evolution and Domestication Signature.</title>
        <authorList>
            <person name="Shen L.-Y."/>
            <person name="Luo H."/>
            <person name="Wang X.-L."/>
            <person name="Wang X.-M."/>
            <person name="Qiu X.-J."/>
            <person name="Liu H."/>
            <person name="Zhou S.-S."/>
            <person name="Jia K.-H."/>
            <person name="Nie S."/>
            <person name="Bao Y.-T."/>
            <person name="Zhang R.-G."/>
            <person name="Yun Q.-Z."/>
            <person name="Chai Y.-H."/>
            <person name="Lu J.-Y."/>
            <person name="Li Y."/>
            <person name="Zhao S.-W."/>
            <person name="Mao J.-F."/>
            <person name="Jia S.-G."/>
            <person name="Mao Y.-M."/>
        </authorList>
    </citation>
    <scope>NUCLEOTIDE SEQUENCE</scope>
    <source>
        <strain evidence="2">AT0</strain>
        <tissue evidence="2">Leaf</tissue>
    </source>
</reference>
<evidence type="ECO:0000313" key="3">
    <source>
        <dbReference type="Proteomes" id="UP000813462"/>
    </source>
</evidence>
<sequence length="146" mass="16313">MAAAVAKGVSLNHISRESSNIRRLANFYKEIFGFEEIEAPNFGEFNVIWLNLPSAFSLHLIERNPSTKLPEGPWSAASPVADPSHLPRGHHICFSVSNFESFVQTLKEKGIETFQRSLPNGKVKQIFFFDPDGNGLEVASRETPQQ</sequence>
<proteinExistence type="predicted"/>
<dbReference type="SUPFAM" id="SSF54593">
    <property type="entry name" value="Glyoxalase/Bleomycin resistance protein/Dihydroxybiphenyl dioxygenase"/>
    <property type="match status" value="1"/>
</dbReference>
<dbReference type="PANTHER" id="PTHR47802">
    <property type="entry name" value="GLYOXALASE FAMILY PROTEIN, EXPRESSED"/>
    <property type="match status" value="1"/>
</dbReference>
<dbReference type="InterPro" id="IPR037523">
    <property type="entry name" value="VOC_core"/>
</dbReference>
<dbReference type="PROSITE" id="PS51819">
    <property type="entry name" value="VOC"/>
    <property type="match status" value="1"/>
</dbReference>
<evidence type="ECO:0000313" key="2">
    <source>
        <dbReference type="EMBL" id="KAH7522307.1"/>
    </source>
</evidence>
<dbReference type="Proteomes" id="UP000813462">
    <property type="component" value="Unassembled WGS sequence"/>
</dbReference>
<dbReference type="InterPro" id="IPR004360">
    <property type="entry name" value="Glyas_Fos-R_dOase_dom"/>
</dbReference>
<evidence type="ECO:0000259" key="1">
    <source>
        <dbReference type="PROSITE" id="PS51819"/>
    </source>
</evidence>
<organism evidence="2 3">
    <name type="scientific">Ziziphus jujuba var. spinosa</name>
    <dbReference type="NCBI Taxonomy" id="714518"/>
    <lineage>
        <taxon>Eukaryota</taxon>
        <taxon>Viridiplantae</taxon>
        <taxon>Streptophyta</taxon>
        <taxon>Embryophyta</taxon>
        <taxon>Tracheophyta</taxon>
        <taxon>Spermatophyta</taxon>
        <taxon>Magnoliopsida</taxon>
        <taxon>eudicotyledons</taxon>
        <taxon>Gunneridae</taxon>
        <taxon>Pentapetalae</taxon>
        <taxon>rosids</taxon>
        <taxon>fabids</taxon>
        <taxon>Rosales</taxon>
        <taxon>Rhamnaceae</taxon>
        <taxon>Paliureae</taxon>
        <taxon>Ziziphus</taxon>
    </lineage>
</organism>
<dbReference type="CDD" id="cd07245">
    <property type="entry name" value="VOC_like"/>
    <property type="match status" value="1"/>
</dbReference>
<dbReference type="AlphaFoldDB" id="A0A978V4M4"/>
<dbReference type="InterPro" id="IPR029068">
    <property type="entry name" value="Glyas_Bleomycin-R_OHBP_Dase"/>
</dbReference>
<dbReference type="Pfam" id="PF00903">
    <property type="entry name" value="Glyoxalase"/>
    <property type="match status" value="1"/>
</dbReference>
<comment type="caution">
    <text evidence="2">The sequence shown here is derived from an EMBL/GenBank/DDBJ whole genome shotgun (WGS) entry which is preliminary data.</text>
</comment>
<dbReference type="OrthoDB" id="16820at2759"/>
<accession>A0A978V4M4</accession>
<gene>
    <name evidence="2" type="ORF">FEM48_Zijuj07G0124500</name>
</gene>
<name>A0A978V4M4_ZIZJJ</name>
<dbReference type="PANTHER" id="PTHR47802:SF1">
    <property type="entry name" value="GLYOXALASE FAMILY PROTEIN, EXPRESSED"/>
    <property type="match status" value="1"/>
</dbReference>
<feature type="domain" description="VOC" evidence="1">
    <location>
        <begin position="10"/>
        <end position="141"/>
    </location>
</feature>
<dbReference type="Gene3D" id="3.10.180.10">
    <property type="entry name" value="2,3-Dihydroxybiphenyl 1,2-Dioxygenase, domain 1"/>
    <property type="match status" value="1"/>
</dbReference>
<dbReference type="EMBL" id="JAEACU010000007">
    <property type="protein sequence ID" value="KAH7522307.1"/>
    <property type="molecule type" value="Genomic_DNA"/>
</dbReference>
<protein>
    <recommendedName>
        <fullName evidence="1">VOC domain-containing protein</fullName>
    </recommendedName>
</protein>